<keyword evidence="6" id="KW-1185">Reference proteome</keyword>
<keyword evidence="3" id="KW-0472">Membrane</keyword>
<evidence type="ECO:0000256" key="1">
    <source>
        <dbReference type="ARBA" id="ARBA00005964"/>
    </source>
</evidence>
<protein>
    <submittedName>
        <fullName evidence="5">CES1</fullName>
        <ecNumber evidence="5">3.1.1.1</ecNumber>
    </submittedName>
</protein>
<dbReference type="PROSITE" id="PS50994">
    <property type="entry name" value="INTEGRASE"/>
    <property type="match status" value="1"/>
</dbReference>
<dbReference type="EMBL" id="CAJPWZ010002950">
    <property type="protein sequence ID" value="CAG2248751.1"/>
    <property type="molecule type" value="Genomic_DNA"/>
</dbReference>
<dbReference type="Gene3D" id="3.30.420.10">
    <property type="entry name" value="Ribonuclease H-like superfamily/Ribonuclease H"/>
    <property type="match status" value="1"/>
</dbReference>
<dbReference type="Gene3D" id="3.40.50.1820">
    <property type="entry name" value="alpha/beta hydrolase"/>
    <property type="match status" value="1"/>
</dbReference>
<evidence type="ECO:0000259" key="4">
    <source>
        <dbReference type="PROSITE" id="PS50994"/>
    </source>
</evidence>
<dbReference type="GO" id="GO:0015074">
    <property type="term" value="P:DNA integration"/>
    <property type="evidence" value="ECO:0007669"/>
    <property type="project" value="InterPro"/>
</dbReference>
<dbReference type="PROSITE" id="PS00122">
    <property type="entry name" value="CARBOXYLESTERASE_B_1"/>
    <property type="match status" value="1"/>
</dbReference>
<accession>A0A8S3UTR2</accession>
<dbReference type="SUPFAM" id="SSF53098">
    <property type="entry name" value="Ribonuclease H-like"/>
    <property type="match status" value="1"/>
</dbReference>
<dbReference type="GO" id="GO:0003676">
    <property type="term" value="F:nucleic acid binding"/>
    <property type="evidence" value="ECO:0007669"/>
    <property type="project" value="InterPro"/>
</dbReference>
<dbReference type="EC" id="3.1.1.1" evidence="5"/>
<dbReference type="PANTHER" id="PTHR43903">
    <property type="entry name" value="NEUROLIGIN"/>
    <property type="match status" value="1"/>
</dbReference>
<keyword evidence="2 5" id="KW-0378">Hydrolase</keyword>
<proteinExistence type="inferred from homology"/>
<dbReference type="Proteomes" id="UP000683360">
    <property type="component" value="Unassembled WGS sequence"/>
</dbReference>
<dbReference type="OrthoDB" id="408631at2759"/>
<dbReference type="SUPFAM" id="SSF53474">
    <property type="entry name" value="alpha/beta-Hydrolases"/>
    <property type="match status" value="1"/>
</dbReference>
<keyword evidence="3" id="KW-1133">Transmembrane helix</keyword>
<dbReference type="GO" id="GO:0106435">
    <property type="term" value="F:carboxylesterase activity"/>
    <property type="evidence" value="ECO:0007669"/>
    <property type="project" value="UniProtKB-EC"/>
</dbReference>
<dbReference type="InterPro" id="IPR001584">
    <property type="entry name" value="Integrase_cat-core"/>
</dbReference>
<dbReference type="InterPro" id="IPR029058">
    <property type="entry name" value="AB_hydrolase_fold"/>
</dbReference>
<dbReference type="InterPro" id="IPR051093">
    <property type="entry name" value="Neuroligin/BSAL"/>
</dbReference>
<dbReference type="InterPro" id="IPR002018">
    <property type="entry name" value="CarbesteraseB"/>
</dbReference>
<evidence type="ECO:0000313" key="6">
    <source>
        <dbReference type="Proteomes" id="UP000683360"/>
    </source>
</evidence>
<dbReference type="InterPro" id="IPR036397">
    <property type="entry name" value="RNaseH_sf"/>
</dbReference>
<organism evidence="5 6">
    <name type="scientific">Mytilus edulis</name>
    <name type="common">Blue mussel</name>
    <dbReference type="NCBI Taxonomy" id="6550"/>
    <lineage>
        <taxon>Eukaryota</taxon>
        <taxon>Metazoa</taxon>
        <taxon>Spiralia</taxon>
        <taxon>Lophotrochozoa</taxon>
        <taxon>Mollusca</taxon>
        <taxon>Bivalvia</taxon>
        <taxon>Autobranchia</taxon>
        <taxon>Pteriomorphia</taxon>
        <taxon>Mytilida</taxon>
        <taxon>Mytiloidea</taxon>
        <taxon>Mytilidae</taxon>
        <taxon>Mytilinae</taxon>
        <taxon>Mytilus</taxon>
    </lineage>
</organism>
<dbReference type="Pfam" id="PF00135">
    <property type="entry name" value="COesterase"/>
    <property type="match status" value="1"/>
</dbReference>
<keyword evidence="3" id="KW-0812">Transmembrane</keyword>
<reference evidence="5" key="1">
    <citation type="submission" date="2021-03" db="EMBL/GenBank/DDBJ databases">
        <authorList>
            <person name="Bekaert M."/>
        </authorList>
    </citation>
    <scope>NUCLEOTIDE SEQUENCE</scope>
</reference>
<name>A0A8S3UTR2_MYTED</name>
<evidence type="ECO:0000313" key="5">
    <source>
        <dbReference type="EMBL" id="CAG2248751.1"/>
    </source>
</evidence>
<evidence type="ECO:0000256" key="3">
    <source>
        <dbReference type="SAM" id="Phobius"/>
    </source>
</evidence>
<feature type="transmembrane region" description="Helical" evidence="3">
    <location>
        <begin position="203"/>
        <end position="226"/>
    </location>
</feature>
<dbReference type="InterPro" id="IPR019826">
    <property type="entry name" value="Carboxylesterase_B_AS"/>
</dbReference>
<comment type="caution">
    <text evidence="5">The sequence shown here is derived from an EMBL/GenBank/DDBJ whole genome shotgun (WGS) entry which is preliminary data.</text>
</comment>
<feature type="domain" description="Integrase catalytic" evidence="4">
    <location>
        <begin position="57"/>
        <end position="176"/>
    </location>
</feature>
<sequence>MFKTLKLVHEGTRSHTGYHKRFKDVEDTFYGVPRSLCKEFIKGCVKCACKKPQNNIAPLKPISSKHFMHRGQLDLVDKRADPDGPFCWIGHYIDHFSKFNFFWPQERKSAIEVAHNLKVHVFSVIGLPFILQHDNGREFCNDIIRETIKIWPGGNVKIITGRPRHPRTQGLVEQVHNDKIRQIVEKNYKHSVQNTMRKTIQKVMARIVLLFLTMLTIVFGNSTVILKTKLGNIKGISSSFTFDNYTRNYKEFRNIPFAKPPVGDLRFHQPIPYGGWGDTYDATRFGPSCIQSVNGVVDQYVPNTNTSEDCLVLNIYVPSGSSESNAKSVIIWVHGGGYYLGQGMFYDGSYLSGIGDVIVVTINYRLGAFGFFSTLDDVALGNYGLWDQQMAIKWVHDNIESFGGNPNSITIAGQSAGAFSVALQAIYPANKGLFHRVIAQSGASNSFITMSDAARKNAKLLSMKLNCNESLTQETLTCLRNKTAKQILDVFNTIPTSTYSINGSKNVYLNLPFAPVVDGVFLKQSPQNILYGKPSPELEFYKSLDFIFGACELEGIAIPYGIREIQNRLSFNISDGVPSDYFRNHIIPVVVEQYFNNNSALASDIYKQFLSTISQDQAINVVNLYSDLFFYFPEIFSLKSHASGNHNIKQYLYSFRTRTMFSEQMSVLFPWYKGNGHGADLYFLFPFRGQESNLTTSDRIVGTMLMKYWSNFAKTGNVNGPGLVHWPTYDDTTKKYALLDINTVINSNLYGNRMEFWSKIMNQPGPTTPCSRPECILGRK</sequence>
<dbReference type="AlphaFoldDB" id="A0A8S3UTR2"/>
<gene>
    <name evidence="5" type="ORF">MEDL_60566</name>
</gene>
<dbReference type="InterPro" id="IPR012337">
    <property type="entry name" value="RNaseH-like_sf"/>
</dbReference>
<evidence type="ECO:0000256" key="2">
    <source>
        <dbReference type="ARBA" id="ARBA00022801"/>
    </source>
</evidence>
<comment type="similarity">
    <text evidence="1">Belongs to the type-B carboxylesterase/lipase family.</text>
</comment>